<accession>A0A0C2DPH0</accession>
<sequence>MGAFRRWVGPPIVAEQKVVKPTISTIHNTVVVVLGLQTTKTEAQDGQTRRLRDRISVPRATPRRMAVAVQVDWTEYAIRLGRTPLQQKLLASFETLLASFERDCSPATRAAWVRFSADAPECAAWPFFLAGMISALSTVLMPITALFDLKLLLVLRFLQTQILDPFRE</sequence>
<keyword evidence="3" id="KW-1185">Reference proteome</keyword>
<keyword evidence="1" id="KW-1133">Transmembrane helix</keyword>
<dbReference type="Proteomes" id="UP000054047">
    <property type="component" value="Unassembled WGS sequence"/>
</dbReference>
<proteinExistence type="predicted"/>
<feature type="transmembrane region" description="Helical" evidence="1">
    <location>
        <begin position="124"/>
        <end position="147"/>
    </location>
</feature>
<evidence type="ECO:0000313" key="2">
    <source>
        <dbReference type="EMBL" id="KIH64572.1"/>
    </source>
</evidence>
<evidence type="ECO:0000256" key="1">
    <source>
        <dbReference type="SAM" id="Phobius"/>
    </source>
</evidence>
<dbReference type="EMBL" id="KN727987">
    <property type="protein sequence ID" value="KIH64572.1"/>
    <property type="molecule type" value="Genomic_DNA"/>
</dbReference>
<protein>
    <submittedName>
        <fullName evidence="2">Uncharacterized protein</fullName>
    </submittedName>
</protein>
<dbReference type="AlphaFoldDB" id="A0A0C2DPH0"/>
<name>A0A0C2DPH0_9BILA</name>
<organism evidence="2 3">
    <name type="scientific">Ancylostoma duodenale</name>
    <dbReference type="NCBI Taxonomy" id="51022"/>
    <lineage>
        <taxon>Eukaryota</taxon>
        <taxon>Metazoa</taxon>
        <taxon>Ecdysozoa</taxon>
        <taxon>Nematoda</taxon>
        <taxon>Chromadorea</taxon>
        <taxon>Rhabditida</taxon>
        <taxon>Rhabditina</taxon>
        <taxon>Rhabditomorpha</taxon>
        <taxon>Strongyloidea</taxon>
        <taxon>Ancylostomatidae</taxon>
        <taxon>Ancylostomatinae</taxon>
        <taxon>Ancylostoma</taxon>
    </lineage>
</organism>
<reference evidence="2 3" key="1">
    <citation type="submission" date="2013-12" db="EMBL/GenBank/DDBJ databases">
        <title>Draft genome of the parsitic nematode Ancylostoma duodenale.</title>
        <authorList>
            <person name="Mitreva M."/>
        </authorList>
    </citation>
    <scope>NUCLEOTIDE SEQUENCE [LARGE SCALE GENOMIC DNA]</scope>
    <source>
        <strain evidence="2 3">Zhejiang</strain>
    </source>
</reference>
<keyword evidence="1" id="KW-0472">Membrane</keyword>
<gene>
    <name evidence="2" type="ORF">ANCDUO_05115</name>
</gene>
<keyword evidence="1" id="KW-0812">Transmembrane</keyword>
<evidence type="ECO:0000313" key="3">
    <source>
        <dbReference type="Proteomes" id="UP000054047"/>
    </source>
</evidence>